<proteinExistence type="predicted"/>
<protein>
    <submittedName>
        <fullName evidence="1">Uncharacterized protein</fullName>
    </submittedName>
</protein>
<gene>
    <name evidence="1" type="primary">ORF58804</name>
</gene>
<accession>A0A0B6ZD63</accession>
<name>A0A0B6ZD63_9EUPU</name>
<dbReference type="AlphaFoldDB" id="A0A0B6ZD63"/>
<sequence>HAHVGDGTDQNLNPRPSACTAMAQPLTHTDPLNMDINVLSVNGKYCTAN</sequence>
<evidence type="ECO:0000313" key="1">
    <source>
        <dbReference type="EMBL" id="CEK66448.1"/>
    </source>
</evidence>
<reference evidence="1" key="1">
    <citation type="submission" date="2014-12" db="EMBL/GenBank/DDBJ databases">
        <title>Insight into the proteome of Arion vulgaris.</title>
        <authorList>
            <person name="Aradska J."/>
            <person name="Bulat T."/>
            <person name="Smidak R."/>
            <person name="Sarate P."/>
            <person name="Gangsoo J."/>
            <person name="Sialana F."/>
            <person name="Bilban M."/>
            <person name="Lubec G."/>
        </authorList>
    </citation>
    <scope>NUCLEOTIDE SEQUENCE</scope>
    <source>
        <tissue evidence="1">Skin</tissue>
    </source>
</reference>
<feature type="non-terminal residue" evidence="1">
    <location>
        <position position="1"/>
    </location>
</feature>
<organism evidence="1">
    <name type="scientific">Arion vulgaris</name>
    <dbReference type="NCBI Taxonomy" id="1028688"/>
    <lineage>
        <taxon>Eukaryota</taxon>
        <taxon>Metazoa</taxon>
        <taxon>Spiralia</taxon>
        <taxon>Lophotrochozoa</taxon>
        <taxon>Mollusca</taxon>
        <taxon>Gastropoda</taxon>
        <taxon>Heterobranchia</taxon>
        <taxon>Euthyneura</taxon>
        <taxon>Panpulmonata</taxon>
        <taxon>Eupulmonata</taxon>
        <taxon>Stylommatophora</taxon>
        <taxon>Helicina</taxon>
        <taxon>Arionoidea</taxon>
        <taxon>Arionidae</taxon>
        <taxon>Arion</taxon>
    </lineage>
</organism>
<dbReference type="EMBL" id="HACG01019583">
    <property type="protein sequence ID" value="CEK66448.1"/>
    <property type="molecule type" value="Transcribed_RNA"/>
</dbReference>